<feature type="compositionally biased region" description="Polar residues" evidence="1">
    <location>
        <begin position="10"/>
        <end position="20"/>
    </location>
</feature>
<dbReference type="EMBL" id="PZPP01000006">
    <property type="protein sequence ID" value="PTM37254.1"/>
    <property type="molecule type" value="Genomic_DNA"/>
</dbReference>
<gene>
    <name evidence="2" type="ORF">DA103_03610</name>
</gene>
<reference evidence="2 3" key="1">
    <citation type="submission" date="2018-04" db="EMBL/GenBank/DDBJ databases">
        <title>Genome sequencing reveals highly heavy metal resistance and biotechnology application of the novel Enterobacter cloacae amazonensis isolated from wastewater river in Manaus - Amazonas.</title>
        <authorList>
            <person name="Astolfi M.C.T."/>
            <person name="Carvalho E.B.D.S."/>
            <person name="Lacerda L.B."/>
            <person name="Pinto M.V."/>
            <person name="Nogueira V.B."/>
            <person name="Barros A.M."/>
            <person name="Astolfi-Filho S."/>
        </authorList>
    </citation>
    <scope>NUCLEOTIDE SEQUENCE [LARGE SCALE GENOMIC DNA]</scope>
    <source>
        <strain evidence="3">amazonensis</strain>
    </source>
</reference>
<protein>
    <submittedName>
        <fullName evidence="2">Dihydrofolate reductase</fullName>
    </submittedName>
</protein>
<dbReference type="Proteomes" id="UP000241614">
    <property type="component" value="Unassembled WGS sequence"/>
</dbReference>
<evidence type="ECO:0000313" key="2">
    <source>
        <dbReference type="EMBL" id="PTM37254.1"/>
    </source>
</evidence>
<evidence type="ECO:0000256" key="1">
    <source>
        <dbReference type="SAM" id="MobiDB-lite"/>
    </source>
</evidence>
<dbReference type="AlphaFoldDB" id="A0A2T4Y4Y3"/>
<feature type="region of interest" description="Disordered" evidence="1">
    <location>
        <begin position="1"/>
        <end position="20"/>
    </location>
</feature>
<proteinExistence type="predicted"/>
<name>A0A2T4Y4Y3_ENTCL</name>
<evidence type="ECO:0000313" key="3">
    <source>
        <dbReference type="Proteomes" id="UP000241614"/>
    </source>
</evidence>
<organism evidence="2 3">
    <name type="scientific">Enterobacter cloacae</name>
    <dbReference type="NCBI Taxonomy" id="550"/>
    <lineage>
        <taxon>Bacteria</taxon>
        <taxon>Pseudomonadati</taxon>
        <taxon>Pseudomonadota</taxon>
        <taxon>Gammaproteobacteria</taxon>
        <taxon>Enterobacterales</taxon>
        <taxon>Enterobacteriaceae</taxon>
        <taxon>Enterobacter</taxon>
        <taxon>Enterobacter cloacae complex</taxon>
    </lineage>
</organism>
<accession>A0A2T4Y4Y3</accession>
<sequence length="64" mass="7282">MAGRARKRASTQVTRKTNQRVNPQCEEVLPAIIKNFCFFTLPPVDERLSFPYSGGNFLHPGNFQ</sequence>
<comment type="caution">
    <text evidence="2">The sequence shown here is derived from an EMBL/GenBank/DDBJ whole genome shotgun (WGS) entry which is preliminary data.</text>
</comment>